<dbReference type="PANTHER" id="PTHR30055:SF220">
    <property type="entry name" value="TETR-FAMILY REGULATORY PROTEIN"/>
    <property type="match status" value="1"/>
</dbReference>
<name>A0ABW3HHN8_9GAMM</name>
<keyword evidence="2 4" id="KW-0238">DNA-binding</keyword>
<dbReference type="InterPro" id="IPR001647">
    <property type="entry name" value="HTH_TetR"/>
</dbReference>
<evidence type="ECO:0000259" key="5">
    <source>
        <dbReference type="PROSITE" id="PS50977"/>
    </source>
</evidence>
<dbReference type="InterPro" id="IPR025996">
    <property type="entry name" value="MT1864/Rv1816-like_C"/>
</dbReference>
<dbReference type="Pfam" id="PF13305">
    <property type="entry name" value="TetR_C_33"/>
    <property type="match status" value="1"/>
</dbReference>
<dbReference type="EMBL" id="JBHTIT010000001">
    <property type="protein sequence ID" value="MFD0950385.1"/>
    <property type="molecule type" value="Genomic_DNA"/>
</dbReference>
<evidence type="ECO:0000313" key="7">
    <source>
        <dbReference type="Proteomes" id="UP001597044"/>
    </source>
</evidence>
<keyword evidence="7" id="KW-1185">Reference proteome</keyword>
<dbReference type="PROSITE" id="PS50977">
    <property type="entry name" value="HTH_TETR_2"/>
    <property type="match status" value="1"/>
</dbReference>
<dbReference type="InterPro" id="IPR036271">
    <property type="entry name" value="Tet_transcr_reg_TetR-rel_C_sf"/>
</dbReference>
<protein>
    <submittedName>
        <fullName evidence="6">TetR/AcrR family transcriptional regulator</fullName>
    </submittedName>
</protein>
<evidence type="ECO:0000256" key="2">
    <source>
        <dbReference type="ARBA" id="ARBA00023125"/>
    </source>
</evidence>
<sequence>MSRAPSKPSYHHGDLRHSIITAGLARIRAEGVQALSLRQLADELGVSTPALYHHFRSKHALLTSLGEAAMAEFVVVMQAAITSDASAESFALGYVGFARREAALYDLIFGSLLWRDPNAESFRTAARAHVRIITQHVQSMQDRGELPASVSALRVVQVAWATLHGLCRMYNDGLAFTAETIEDIAKTAMALIHQALDKSSA</sequence>
<keyword evidence="1" id="KW-0805">Transcription regulation</keyword>
<organism evidence="6 7">
    <name type="scientific">Paraperlucidibaca wandonensis</name>
    <dbReference type="NCBI Taxonomy" id="1268273"/>
    <lineage>
        <taxon>Bacteria</taxon>
        <taxon>Pseudomonadati</taxon>
        <taxon>Pseudomonadota</taxon>
        <taxon>Gammaproteobacteria</taxon>
        <taxon>Moraxellales</taxon>
        <taxon>Moraxellaceae</taxon>
        <taxon>Paraperlucidibaca</taxon>
    </lineage>
</organism>
<comment type="caution">
    <text evidence="6">The sequence shown here is derived from an EMBL/GenBank/DDBJ whole genome shotgun (WGS) entry which is preliminary data.</text>
</comment>
<dbReference type="SUPFAM" id="SSF46689">
    <property type="entry name" value="Homeodomain-like"/>
    <property type="match status" value="1"/>
</dbReference>
<dbReference type="SUPFAM" id="SSF48498">
    <property type="entry name" value="Tetracyclin repressor-like, C-terminal domain"/>
    <property type="match status" value="1"/>
</dbReference>
<evidence type="ECO:0000313" key="6">
    <source>
        <dbReference type="EMBL" id="MFD0950385.1"/>
    </source>
</evidence>
<dbReference type="RefSeq" id="WP_379071047.1">
    <property type="nucleotide sequence ID" value="NZ_JBHTIT010000001.1"/>
</dbReference>
<gene>
    <name evidence="6" type="ORF">ACFQ0F_08295</name>
</gene>
<dbReference type="InterPro" id="IPR023772">
    <property type="entry name" value="DNA-bd_HTH_TetR-type_CS"/>
</dbReference>
<keyword evidence="3" id="KW-0804">Transcription</keyword>
<dbReference type="PANTHER" id="PTHR30055">
    <property type="entry name" value="HTH-TYPE TRANSCRIPTIONAL REGULATOR RUTR"/>
    <property type="match status" value="1"/>
</dbReference>
<dbReference type="InterPro" id="IPR050109">
    <property type="entry name" value="HTH-type_TetR-like_transc_reg"/>
</dbReference>
<dbReference type="Gene3D" id="1.10.357.10">
    <property type="entry name" value="Tetracycline Repressor, domain 2"/>
    <property type="match status" value="1"/>
</dbReference>
<dbReference type="PROSITE" id="PS01081">
    <property type="entry name" value="HTH_TETR_1"/>
    <property type="match status" value="1"/>
</dbReference>
<dbReference type="PRINTS" id="PR00455">
    <property type="entry name" value="HTHTETR"/>
</dbReference>
<dbReference type="Pfam" id="PF00440">
    <property type="entry name" value="TetR_N"/>
    <property type="match status" value="1"/>
</dbReference>
<feature type="DNA-binding region" description="H-T-H motif" evidence="4">
    <location>
        <begin position="36"/>
        <end position="55"/>
    </location>
</feature>
<accession>A0ABW3HHN8</accession>
<evidence type="ECO:0000256" key="3">
    <source>
        <dbReference type="ARBA" id="ARBA00023163"/>
    </source>
</evidence>
<proteinExistence type="predicted"/>
<dbReference type="Proteomes" id="UP001597044">
    <property type="component" value="Unassembled WGS sequence"/>
</dbReference>
<evidence type="ECO:0000256" key="1">
    <source>
        <dbReference type="ARBA" id="ARBA00023015"/>
    </source>
</evidence>
<reference evidence="7" key="1">
    <citation type="journal article" date="2019" name="Int. J. Syst. Evol. Microbiol.">
        <title>The Global Catalogue of Microorganisms (GCM) 10K type strain sequencing project: providing services to taxonomists for standard genome sequencing and annotation.</title>
        <authorList>
            <consortium name="The Broad Institute Genomics Platform"/>
            <consortium name="The Broad Institute Genome Sequencing Center for Infectious Disease"/>
            <person name="Wu L."/>
            <person name="Ma J."/>
        </authorList>
    </citation>
    <scope>NUCLEOTIDE SEQUENCE [LARGE SCALE GENOMIC DNA]</scope>
    <source>
        <strain evidence="7">CCUG 63419</strain>
    </source>
</reference>
<evidence type="ECO:0000256" key="4">
    <source>
        <dbReference type="PROSITE-ProRule" id="PRU00335"/>
    </source>
</evidence>
<feature type="domain" description="HTH tetR-type" evidence="5">
    <location>
        <begin position="13"/>
        <end position="73"/>
    </location>
</feature>
<dbReference type="InterPro" id="IPR009057">
    <property type="entry name" value="Homeodomain-like_sf"/>
</dbReference>